<dbReference type="CDD" id="cd04301">
    <property type="entry name" value="NAT_SF"/>
    <property type="match status" value="1"/>
</dbReference>
<evidence type="ECO:0000256" key="6">
    <source>
        <dbReference type="ARBA" id="ARBA00025774"/>
    </source>
</evidence>
<evidence type="ECO:0000256" key="2">
    <source>
        <dbReference type="ARBA" id="ARBA00022679"/>
    </source>
</evidence>
<dbReference type="Gene3D" id="3.40.630.30">
    <property type="match status" value="1"/>
</dbReference>
<comment type="catalytic activity">
    <reaction evidence="10">
        <text>N-terminal L-methionyl-[transmembrane protein] + acetyl-CoA = N-terminal N(alpha)-acetyl-L-methionyl-[transmembrane protein] + CoA + H(+)</text>
        <dbReference type="Rhea" id="RHEA:50604"/>
        <dbReference type="Rhea" id="RHEA-COMP:12745"/>
        <dbReference type="Rhea" id="RHEA-COMP:12746"/>
        <dbReference type="ChEBI" id="CHEBI:15378"/>
        <dbReference type="ChEBI" id="CHEBI:57287"/>
        <dbReference type="ChEBI" id="CHEBI:57288"/>
        <dbReference type="ChEBI" id="CHEBI:64731"/>
        <dbReference type="ChEBI" id="CHEBI:133414"/>
        <dbReference type="EC" id="2.3.1.259"/>
    </reaction>
</comment>
<comment type="caution">
    <text evidence="13">The sequence shown here is derived from an EMBL/GenBank/DDBJ whole genome shotgun (WGS) entry which is preliminary data.</text>
</comment>
<dbReference type="EMBL" id="PGCI01000078">
    <property type="protein sequence ID" value="PLW42451.1"/>
    <property type="molecule type" value="Genomic_DNA"/>
</dbReference>
<proteinExistence type="inferred from homology"/>
<name>A0A2N5UXF9_9BASI</name>
<evidence type="ECO:0000256" key="1">
    <source>
        <dbReference type="ARBA" id="ARBA00013184"/>
    </source>
</evidence>
<dbReference type="AlphaFoldDB" id="A0A2N5UXF9"/>
<evidence type="ECO:0000313" key="16">
    <source>
        <dbReference type="Proteomes" id="UP000235392"/>
    </source>
</evidence>
<dbReference type="EMBL" id="PGCJ01000026">
    <property type="protein sequence ID" value="PLW55939.1"/>
    <property type="molecule type" value="Genomic_DNA"/>
</dbReference>
<feature type="compositionally biased region" description="Low complexity" evidence="11">
    <location>
        <begin position="360"/>
        <end position="375"/>
    </location>
</feature>
<dbReference type="InterPro" id="IPR000182">
    <property type="entry name" value="GNAT_dom"/>
</dbReference>
<feature type="compositionally biased region" description="Low complexity" evidence="11">
    <location>
        <begin position="12"/>
        <end position="50"/>
    </location>
</feature>
<evidence type="ECO:0000256" key="3">
    <source>
        <dbReference type="ARBA" id="ARBA00022829"/>
    </source>
</evidence>
<organism evidence="13 16">
    <name type="scientific">Puccinia coronata f. sp. avenae</name>
    <dbReference type="NCBI Taxonomy" id="200324"/>
    <lineage>
        <taxon>Eukaryota</taxon>
        <taxon>Fungi</taxon>
        <taxon>Dikarya</taxon>
        <taxon>Basidiomycota</taxon>
        <taxon>Pucciniomycotina</taxon>
        <taxon>Pucciniomycetes</taxon>
        <taxon>Pucciniales</taxon>
        <taxon>Pucciniaceae</taxon>
        <taxon>Puccinia</taxon>
    </lineage>
</organism>
<keyword evidence="4" id="KW-0156">Chromatin regulator</keyword>
<keyword evidence="5" id="KW-0012">Acyltransferase</keyword>
<dbReference type="PANTHER" id="PTHR14744">
    <property type="entry name" value="N-ALPHA-ACETYLTRANSFERASE 60"/>
    <property type="match status" value="1"/>
</dbReference>
<evidence type="ECO:0000313" key="13">
    <source>
        <dbReference type="EMBL" id="PLW42451.1"/>
    </source>
</evidence>
<dbReference type="PROSITE" id="PS51186">
    <property type="entry name" value="GNAT"/>
    <property type="match status" value="1"/>
</dbReference>
<feature type="domain" description="N-acetyltransferase" evidence="12">
    <location>
        <begin position="181"/>
        <end position="358"/>
    </location>
</feature>
<evidence type="ECO:0000259" key="12">
    <source>
        <dbReference type="PROSITE" id="PS51186"/>
    </source>
</evidence>
<dbReference type="STRING" id="200324.A0A2N5UXF9"/>
<reference evidence="15 16" key="1">
    <citation type="submission" date="2017-11" db="EMBL/GenBank/DDBJ databases">
        <title>De novo assembly and phasing of dikaryotic genomes from two isolates of Puccinia coronata f. sp. avenae, the causal agent of oat crown rust.</title>
        <authorList>
            <person name="Miller M.E."/>
            <person name="Zhang Y."/>
            <person name="Omidvar V."/>
            <person name="Sperschneider J."/>
            <person name="Schwessinger B."/>
            <person name="Raley C."/>
            <person name="Palmer J.M."/>
            <person name="Garnica D."/>
            <person name="Upadhyaya N."/>
            <person name="Rathjen J."/>
            <person name="Taylor J.M."/>
            <person name="Park R.F."/>
            <person name="Dodds P.N."/>
            <person name="Hirsch C.D."/>
            <person name="Kianian S.F."/>
            <person name="Figueroa M."/>
        </authorList>
    </citation>
    <scope>NUCLEOTIDE SEQUENCE [LARGE SCALE GENOMIC DNA]</scope>
    <source>
        <strain evidence="14">12NC29</strain>
        <strain evidence="13">12SD80</strain>
    </source>
</reference>
<keyword evidence="15" id="KW-1185">Reference proteome</keyword>
<dbReference type="Proteomes" id="UP000235392">
    <property type="component" value="Unassembled WGS sequence"/>
</dbReference>
<dbReference type="GO" id="GO:0004402">
    <property type="term" value="F:histone acetyltransferase activity"/>
    <property type="evidence" value="ECO:0007669"/>
    <property type="project" value="TreeGrafter"/>
</dbReference>
<dbReference type="OrthoDB" id="47374at2759"/>
<dbReference type="PANTHER" id="PTHR14744:SF15">
    <property type="entry name" value="N-ALPHA-ACETYLTRANSFERASE 60"/>
    <property type="match status" value="1"/>
</dbReference>
<dbReference type="GO" id="GO:0000139">
    <property type="term" value="C:Golgi membrane"/>
    <property type="evidence" value="ECO:0007669"/>
    <property type="project" value="TreeGrafter"/>
</dbReference>
<evidence type="ECO:0000313" key="14">
    <source>
        <dbReference type="EMBL" id="PLW55939.1"/>
    </source>
</evidence>
<sequence length="415" mass="45178">MPPGCWLSLVPTTDHGPGPTTAATARDTTTSTSSSTQMGGTSGAWTSSSSPPQAHTLKQAKSRHHNHDHHPSPNSFLKPMVLESHHRRTKKNGTPTSSSSSCTYNSQVHILPLLENQNVSHHASSHSHPHSTRSGFEIRPLQLADIEKVKELHCATLPVTYPSSFFYSLLGSHPPETISLVATLPSSTSSAHGYFDMPSSHPPSPFLSNHHHHAHLVAHHHHHHHVTSPLSGRKPISLDVVGSITARVCPDQQDQQPHGAVVRILTLCVSPAYRRAGVGRLLLTHLLTQIKARFSTKIAPQLQLAAPDHPSSPQRRVLINLHVQATNRVACTFYQSAGFIPICFKPDYYSNDDLKPLDPSLKLSSSPPSLPSSRPKTPPHQPQSSAKPYIPPLQSDSHATHDSDAWLLELAVDCS</sequence>
<feature type="region of interest" description="Disordered" evidence="11">
    <location>
        <begin position="1"/>
        <end position="77"/>
    </location>
</feature>
<dbReference type="EC" id="2.3.1.48" evidence="1"/>
<evidence type="ECO:0000256" key="5">
    <source>
        <dbReference type="ARBA" id="ARBA00023315"/>
    </source>
</evidence>
<evidence type="ECO:0000256" key="10">
    <source>
        <dbReference type="ARBA" id="ARBA00048848"/>
    </source>
</evidence>
<keyword evidence="3" id="KW-0159">Chromosome partition</keyword>
<comment type="similarity">
    <text evidence="6">Belongs to the acetyltransferase family. NAA60 subfamily.</text>
</comment>
<dbReference type="InterPro" id="IPR016181">
    <property type="entry name" value="Acyl_CoA_acyltransferase"/>
</dbReference>
<evidence type="ECO:0000256" key="7">
    <source>
        <dbReference type="ARBA" id="ARBA00026111"/>
    </source>
</evidence>
<evidence type="ECO:0000313" key="15">
    <source>
        <dbReference type="Proteomes" id="UP000235388"/>
    </source>
</evidence>
<gene>
    <name evidence="14" type="ORF">PCANC_03034</name>
    <name evidence="13" type="ORF">PCASD_04622</name>
</gene>
<evidence type="ECO:0000256" key="4">
    <source>
        <dbReference type="ARBA" id="ARBA00022853"/>
    </source>
</evidence>
<dbReference type="Pfam" id="PF13508">
    <property type="entry name" value="Acetyltransf_7"/>
    <property type="match status" value="1"/>
</dbReference>
<dbReference type="GO" id="GO:0120518">
    <property type="term" value="F:protein N-terminal-methionine acetyltransferase activity"/>
    <property type="evidence" value="ECO:0007669"/>
    <property type="project" value="UniProtKB-EC"/>
</dbReference>
<evidence type="ECO:0000256" key="9">
    <source>
        <dbReference type="ARBA" id="ARBA00048017"/>
    </source>
</evidence>
<dbReference type="EC" id="2.3.1.259" evidence="7"/>
<dbReference type="Proteomes" id="UP000235388">
    <property type="component" value="Unassembled WGS sequence"/>
</dbReference>
<feature type="compositionally biased region" description="Basic residues" evidence="11">
    <location>
        <begin position="58"/>
        <end position="68"/>
    </location>
</feature>
<dbReference type="GO" id="GO:0007059">
    <property type="term" value="P:chromosome segregation"/>
    <property type="evidence" value="ECO:0007669"/>
    <property type="project" value="UniProtKB-KW"/>
</dbReference>
<evidence type="ECO:0000256" key="8">
    <source>
        <dbReference type="ARBA" id="ARBA00026144"/>
    </source>
</evidence>
<comment type="catalytic activity">
    <reaction evidence="9">
        <text>L-lysyl-[protein] + acetyl-CoA = N(6)-acetyl-L-lysyl-[protein] + CoA + H(+)</text>
        <dbReference type="Rhea" id="RHEA:45948"/>
        <dbReference type="Rhea" id="RHEA-COMP:9752"/>
        <dbReference type="Rhea" id="RHEA-COMP:10731"/>
        <dbReference type="ChEBI" id="CHEBI:15378"/>
        <dbReference type="ChEBI" id="CHEBI:29969"/>
        <dbReference type="ChEBI" id="CHEBI:57287"/>
        <dbReference type="ChEBI" id="CHEBI:57288"/>
        <dbReference type="ChEBI" id="CHEBI:61930"/>
        <dbReference type="EC" id="2.3.1.48"/>
    </reaction>
</comment>
<feature type="region of interest" description="Disordered" evidence="11">
    <location>
        <begin position="360"/>
        <end position="399"/>
    </location>
</feature>
<evidence type="ECO:0000256" key="11">
    <source>
        <dbReference type="SAM" id="MobiDB-lite"/>
    </source>
</evidence>
<dbReference type="InterPro" id="IPR045141">
    <property type="entry name" value="NAA60-like"/>
</dbReference>
<dbReference type="SUPFAM" id="SSF55729">
    <property type="entry name" value="Acyl-CoA N-acyltransferases (Nat)"/>
    <property type="match status" value="1"/>
</dbReference>
<protein>
    <recommendedName>
        <fullName evidence="8">N-alpha-acetyltransferase 60</fullName>
        <ecNumber evidence="7">2.3.1.259</ecNumber>
        <ecNumber evidence="1">2.3.1.48</ecNumber>
    </recommendedName>
</protein>
<keyword evidence="2" id="KW-0808">Transferase</keyword>
<accession>A0A2N5UXF9</accession>